<dbReference type="Gene3D" id="3.80.10.10">
    <property type="entry name" value="Ribonuclease Inhibitor"/>
    <property type="match status" value="1"/>
</dbReference>
<sequence length="555" mass="63478">MVKYLQGSAYNPLLRVFGIHELATLICKLLTMRDNARLLSVCHQLSQDIRSLVWEHVDAIEPLIRMITETRVEVFKNEPFPPYVTLYLPKSIDSSRLSFYAPYIKYLDIPLATSTDAYENWDDFLVSTRPIDLLPNLEHLKLAIPPVTRGETIPLDALNWVTVFLSSSLLTIQIYPDLAWDAPTETFTHAWISLDNATKLLRDISDKCHRLSSLMILPGDITLEPIDNPDPRAGQITEIVPTDAVFSRRHLAPNLVFPRFNHLRKLSATPLILESATFTIIGELPFLESLSIREQHILDEWPKIFCSTLNWDLTAQSFPALRYLDLLDMTYDNVIRICTQKRLAQALHSLRPIIAWTDVRKNPLARLLSILVEYHSPLARLSLPHIPDDWDVFPRCAEHLSCLKLTHLSMPQPDFEGFDYELAELLPGIPELISLELKEREFGIPLQLQQLRLIATSLPNLIHLSAPIDFRSAGYLEEQDFFSCNPHSIRPFCLETGFHNEFDGWGGVLKKYGEKLARYLHALWPNVVCIAKNTPNLGDFGDLIQLNDLITQLRD</sequence>
<dbReference type="SUPFAM" id="SSF52047">
    <property type="entry name" value="RNI-like"/>
    <property type="match status" value="1"/>
</dbReference>
<dbReference type="InterPro" id="IPR032675">
    <property type="entry name" value="LRR_dom_sf"/>
</dbReference>
<dbReference type="AlphaFoldDB" id="A0A8H3C6K2"/>
<evidence type="ECO:0000313" key="1">
    <source>
        <dbReference type="EMBL" id="CAE6475130.1"/>
    </source>
</evidence>
<comment type="caution">
    <text evidence="1">The sequence shown here is derived from an EMBL/GenBank/DDBJ whole genome shotgun (WGS) entry which is preliminary data.</text>
</comment>
<dbReference type="EMBL" id="CAJMWT010003603">
    <property type="protein sequence ID" value="CAE6475130.1"/>
    <property type="molecule type" value="Genomic_DNA"/>
</dbReference>
<protein>
    <submittedName>
        <fullName evidence="1">Uncharacterized protein</fullName>
    </submittedName>
</protein>
<gene>
    <name evidence="1" type="ORF">RDB_LOCUS111334</name>
</gene>
<organism evidence="1 2">
    <name type="scientific">Rhizoctonia solani</name>
    <dbReference type="NCBI Taxonomy" id="456999"/>
    <lineage>
        <taxon>Eukaryota</taxon>
        <taxon>Fungi</taxon>
        <taxon>Dikarya</taxon>
        <taxon>Basidiomycota</taxon>
        <taxon>Agaricomycotina</taxon>
        <taxon>Agaricomycetes</taxon>
        <taxon>Cantharellales</taxon>
        <taxon>Ceratobasidiaceae</taxon>
        <taxon>Rhizoctonia</taxon>
    </lineage>
</organism>
<proteinExistence type="predicted"/>
<reference evidence="1" key="1">
    <citation type="submission" date="2021-01" db="EMBL/GenBank/DDBJ databases">
        <authorList>
            <person name="Kaushik A."/>
        </authorList>
    </citation>
    <scope>NUCLEOTIDE SEQUENCE</scope>
    <source>
        <strain evidence="1">AG2-2IIIB</strain>
    </source>
</reference>
<accession>A0A8H3C6K2</accession>
<evidence type="ECO:0000313" key="2">
    <source>
        <dbReference type="Proteomes" id="UP000663843"/>
    </source>
</evidence>
<dbReference type="Proteomes" id="UP000663843">
    <property type="component" value="Unassembled WGS sequence"/>
</dbReference>
<name>A0A8H3C6K2_9AGAM</name>